<dbReference type="InterPro" id="IPR041740">
    <property type="entry name" value="AKii-LysC-BS"/>
</dbReference>
<reference evidence="20 21" key="1">
    <citation type="submission" date="2016-12" db="EMBL/GenBank/DDBJ databases">
        <title>The draft genome sequence of Actinophytocola xinjiangensis.</title>
        <authorList>
            <person name="Wang W."/>
            <person name="Yuan L."/>
        </authorList>
    </citation>
    <scope>NUCLEOTIDE SEQUENCE [LARGE SCALE GENOMIC DNA]</scope>
    <source>
        <strain evidence="20 21">CGMCC 4.4663</strain>
    </source>
</reference>
<evidence type="ECO:0000256" key="9">
    <source>
        <dbReference type="ARBA" id="ARBA00022679"/>
    </source>
</evidence>
<evidence type="ECO:0000313" key="20">
    <source>
        <dbReference type="EMBL" id="OLF07702.1"/>
    </source>
</evidence>
<keyword evidence="11 17" id="KW-0418">Kinase</keyword>
<dbReference type="GO" id="GO:0004072">
    <property type="term" value="F:aspartate kinase activity"/>
    <property type="evidence" value="ECO:0007669"/>
    <property type="project" value="UniProtKB-EC"/>
</dbReference>
<evidence type="ECO:0000259" key="19">
    <source>
        <dbReference type="PROSITE" id="PS51671"/>
    </source>
</evidence>
<evidence type="ECO:0000256" key="12">
    <source>
        <dbReference type="ARBA" id="ARBA00022840"/>
    </source>
</evidence>
<evidence type="ECO:0000256" key="7">
    <source>
        <dbReference type="ARBA" id="ARBA00016273"/>
    </source>
</evidence>
<dbReference type="GO" id="GO:0019877">
    <property type="term" value="P:diaminopimelate biosynthetic process"/>
    <property type="evidence" value="ECO:0007669"/>
    <property type="project" value="UniProtKB-KW"/>
</dbReference>
<feature type="binding site" evidence="16">
    <location>
        <position position="180"/>
    </location>
    <ligand>
        <name>ATP</name>
        <dbReference type="ChEBI" id="CHEBI:30616"/>
    </ligand>
</feature>
<evidence type="ECO:0000256" key="4">
    <source>
        <dbReference type="ARBA" id="ARBA00005139"/>
    </source>
</evidence>
<dbReference type="GO" id="GO:0009089">
    <property type="term" value="P:lysine biosynthetic process via diaminopimelate"/>
    <property type="evidence" value="ECO:0007669"/>
    <property type="project" value="UniProtKB-UniPathway"/>
</dbReference>
<keyword evidence="10 16" id="KW-0547">Nucleotide-binding</keyword>
<feature type="domain" description="ACT" evidence="19">
    <location>
        <begin position="267"/>
        <end position="352"/>
    </location>
</feature>
<evidence type="ECO:0000256" key="17">
    <source>
        <dbReference type="RuleBase" id="RU003448"/>
    </source>
</evidence>
<evidence type="ECO:0000256" key="5">
    <source>
        <dbReference type="ARBA" id="ARBA00010122"/>
    </source>
</evidence>
<evidence type="ECO:0000256" key="1">
    <source>
        <dbReference type="ARBA" id="ARBA00002843"/>
    </source>
</evidence>
<evidence type="ECO:0000313" key="21">
    <source>
        <dbReference type="Proteomes" id="UP000185696"/>
    </source>
</evidence>
<dbReference type="CDD" id="cd04261">
    <property type="entry name" value="AAK_AKii-LysC-BS"/>
    <property type="match status" value="1"/>
</dbReference>
<dbReference type="SUPFAM" id="SSF55021">
    <property type="entry name" value="ACT-like"/>
    <property type="match status" value="2"/>
</dbReference>
<evidence type="ECO:0000256" key="8">
    <source>
        <dbReference type="ARBA" id="ARBA00022605"/>
    </source>
</evidence>
<comment type="pathway">
    <text evidence="3 18">Amino-acid biosynthesis; L-methionine biosynthesis via de novo pathway; L-homoserine from L-aspartate: step 1/3.</text>
</comment>
<keyword evidence="14" id="KW-0457">Lysine biosynthesis</keyword>
<dbReference type="SUPFAM" id="SSF53633">
    <property type="entry name" value="Carbamate kinase-like"/>
    <property type="match status" value="1"/>
</dbReference>
<evidence type="ECO:0000256" key="15">
    <source>
        <dbReference type="ARBA" id="ARBA00047872"/>
    </source>
</evidence>
<proteinExistence type="inferred from homology"/>
<comment type="similarity">
    <text evidence="5 17">Belongs to the aspartokinase family.</text>
</comment>
<dbReference type="AlphaFoldDB" id="A0A7Z1AXG4"/>
<dbReference type="InterPro" id="IPR018042">
    <property type="entry name" value="Aspartate_kinase_CS"/>
</dbReference>
<protein>
    <recommendedName>
        <fullName evidence="7 17">Aspartokinase</fullName>
        <ecNumber evidence="6 17">2.7.2.4</ecNumber>
    </recommendedName>
</protein>
<dbReference type="GO" id="GO:0009088">
    <property type="term" value="P:threonine biosynthetic process"/>
    <property type="evidence" value="ECO:0007669"/>
    <property type="project" value="UniProtKB-UniPathway"/>
</dbReference>
<keyword evidence="9 17" id="KW-0808">Transferase</keyword>
<dbReference type="Gene3D" id="3.30.70.260">
    <property type="match status" value="2"/>
</dbReference>
<dbReference type="UniPathway" id="UPA00034">
    <property type="reaction ID" value="UER00015"/>
</dbReference>
<dbReference type="RefSeq" id="WP_075135542.1">
    <property type="nucleotide sequence ID" value="NZ_MSIF01000014.1"/>
</dbReference>
<comment type="pathway">
    <text evidence="4 18">Amino-acid biosynthesis; L-threonine biosynthesis; L-threonine from L-aspartate: step 1/5.</text>
</comment>
<dbReference type="NCBIfam" id="NF005155">
    <property type="entry name" value="PRK06635.1-4"/>
    <property type="match status" value="1"/>
</dbReference>
<dbReference type="PANTHER" id="PTHR21499:SF3">
    <property type="entry name" value="ASPARTOKINASE"/>
    <property type="match status" value="1"/>
</dbReference>
<evidence type="ECO:0000256" key="16">
    <source>
        <dbReference type="PIRSR" id="PIRSR000726-1"/>
    </source>
</evidence>
<feature type="binding site" evidence="16">
    <location>
        <begin position="210"/>
        <end position="211"/>
    </location>
    <ligand>
        <name>ATP</name>
        <dbReference type="ChEBI" id="CHEBI:30616"/>
    </ligand>
</feature>
<feature type="binding site" evidence="16">
    <location>
        <position position="47"/>
    </location>
    <ligand>
        <name>substrate</name>
    </ligand>
</feature>
<evidence type="ECO:0000256" key="3">
    <source>
        <dbReference type="ARBA" id="ARBA00004986"/>
    </source>
</evidence>
<dbReference type="InterPro" id="IPR001048">
    <property type="entry name" value="Asp/Glu/Uridylate_kinase"/>
</dbReference>
<evidence type="ECO:0000256" key="6">
    <source>
        <dbReference type="ARBA" id="ARBA00013059"/>
    </source>
</evidence>
<dbReference type="PROSITE" id="PS51671">
    <property type="entry name" value="ACT"/>
    <property type="match status" value="1"/>
</dbReference>
<keyword evidence="13" id="KW-0220">Diaminopimelate biosynthesis</keyword>
<dbReference type="CDD" id="cd04923">
    <property type="entry name" value="ACT_AK-LysC-DapG-like_2"/>
    <property type="match status" value="1"/>
</dbReference>
<dbReference type="PRINTS" id="PR00474">
    <property type="entry name" value="GLU5KINASE"/>
</dbReference>
<comment type="function">
    <text evidence="1">Catalyzes the phosphorylation of the beta-carboxyl group of aspartic acid with ATP to yield 4-phospho-L-aspartate, which is involved in the branched biosynthetic pathway leading to the biosynthesis of amino acids lysine, threonine, isoleucine and methionine.</text>
</comment>
<keyword evidence="8 18" id="KW-0028">Amino-acid biosynthesis</keyword>
<dbReference type="UniPathway" id="UPA00051">
    <property type="reaction ID" value="UER00462"/>
</dbReference>
<dbReference type="FunFam" id="3.40.1160.10:FF:000002">
    <property type="entry name" value="Aspartokinase"/>
    <property type="match status" value="1"/>
</dbReference>
<dbReference type="Pfam" id="PF22468">
    <property type="entry name" value="ACT_9"/>
    <property type="match status" value="2"/>
</dbReference>
<dbReference type="NCBIfam" id="TIGR00656">
    <property type="entry name" value="asp_kin_monofn"/>
    <property type="match status" value="1"/>
</dbReference>
<evidence type="ECO:0000256" key="10">
    <source>
        <dbReference type="ARBA" id="ARBA00022741"/>
    </source>
</evidence>
<comment type="caution">
    <text evidence="20">The sequence shown here is derived from an EMBL/GenBank/DDBJ whole genome shotgun (WGS) entry which is preliminary data.</text>
</comment>
<comment type="catalytic activity">
    <reaction evidence="15 17">
        <text>L-aspartate + ATP = 4-phospho-L-aspartate + ADP</text>
        <dbReference type="Rhea" id="RHEA:23776"/>
        <dbReference type="ChEBI" id="CHEBI:29991"/>
        <dbReference type="ChEBI" id="CHEBI:30616"/>
        <dbReference type="ChEBI" id="CHEBI:57535"/>
        <dbReference type="ChEBI" id="CHEBI:456216"/>
        <dbReference type="EC" id="2.7.2.4"/>
    </reaction>
</comment>
<evidence type="ECO:0000256" key="13">
    <source>
        <dbReference type="ARBA" id="ARBA00022915"/>
    </source>
</evidence>
<feature type="binding site" evidence="16">
    <location>
        <begin position="7"/>
        <end position="10"/>
    </location>
    <ligand>
        <name>ATP</name>
        <dbReference type="ChEBI" id="CHEBI:30616"/>
    </ligand>
</feature>
<evidence type="ECO:0000256" key="11">
    <source>
        <dbReference type="ARBA" id="ARBA00022777"/>
    </source>
</evidence>
<dbReference type="FunFam" id="3.30.2130.10:FF:000002">
    <property type="entry name" value="Aspartokinase"/>
    <property type="match status" value="1"/>
</dbReference>
<dbReference type="InterPro" id="IPR045865">
    <property type="entry name" value="ACT-like_dom_sf"/>
</dbReference>
<dbReference type="InterPro" id="IPR001341">
    <property type="entry name" value="Asp_kinase"/>
</dbReference>
<feature type="binding site" evidence="16">
    <location>
        <position position="185"/>
    </location>
    <ligand>
        <name>ATP</name>
        <dbReference type="ChEBI" id="CHEBI:30616"/>
    </ligand>
</feature>
<keyword evidence="12 16" id="KW-0067">ATP-binding</keyword>
<dbReference type="Gene3D" id="3.40.1160.10">
    <property type="entry name" value="Acetylglutamate kinase-like"/>
    <property type="match status" value="1"/>
</dbReference>
<feature type="binding site" evidence="16">
    <location>
        <begin position="174"/>
        <end position="175"/>
    </location>
    <ligand>
        <name>ATP</name>
        <dbReference type="ChEBI" id="CHEBI:30616"/>
    </ligand>
</feature>
<dbReference type="CDD" id="cd04913">
    <property type="entry name" value="ACT_AKii-LysC-BS-like_1"/>
    <property type="match status" value="1"/>
</dbReference>
<dbReference type="PANTHER" id="PTHR21499">
    <property type="entry name" value="ASPARTATE KINASE"/>
    <property type="match status" value="1"/>
</dbReference>
<dbReference type="InterPro" id="IPR001057">
    <property type="entry name" value="Glu/AcGlu_kinase"/>
</dbReference>
<dbReference type="PROSITE" id="PS00324">
    <property type="entry name" value="ASPARTOKINASE"/>
    <property type="match status" value="1"/>
</dbReference>
<dbReference type="GO" id="GO:0005524">
    <property type="term" value="F:ATP binding"/>
    <property type="evidence" value="ECO:0007669"/>
    <property type="project" value="UniProtKB-KW"/>
</dbReference>
<dbReference type="Pfam" id="PF00696">
    <property type="entry name" value="AA_kinase"/>
    <property type="match status" value="1"/>
</dbReference>
<dbReference type="InterPro" id="IPR036393">
    <property type="entry name" value="AceGlu_kinase-like_sf"/>
</dbReference>
<dbReference type="UniPathway" id="UPA00050">
    <property type="reaction ID" value="UER00461"/>
</dbReference>
<evidence type="ECO:0000256" key="18">
    <source>
        <dbReference type="RuleBase" id="RU004249"/>
    </source>
</evidence>
<name>A0A7Z1AXG4_9PSEU</name>
<gene>
    <name evidence="20" type="ORF">BLA60_25520</name>
</gene>
<dbReference type="InterPro" id="IPR002912">
    <property type="entry name" value="ACT_dom"/>
</dbReference>
<dbReference type="OrthoDB" id="9799110at2"/>
<evidence type="ECO:0000256" key="14">
    <source>
        <dbReference type="ARBA" id="ARBA00023154"/>
    </source>
</evidence>
<evidence type="ECO:0000256" key="2">
    <source>
        <dbReference type="ARBA" id="ARBA00004766"/>
    </source>
</evidence>
<accession>A0A7Z1AXG4</accession>
<dbReference type="Proteomes" id="UP000185696">
    <property type="component" value="Unassembled WGS sequence"/>
</dbReference>
<organism evidence="20 21">
    <name type="scientific">Actinophytocola xinjiangensis</name>
    <dbReference type="NCBI Taxonomy" id="485602"/>
    <lineage>
        <taxon>Bacteria</taxon>
        <taxon>Bacillati</taxon>
        <taxon>Actinomycetota</taxon>
        <taxon>Actinomycetes</taxon>
        <taxon>Pseudonocardiales</taxon>
        <taxon>Pseudonocardiaceae</taxon>
    </lineage>
</organism>
<comment type="pathway">
    <text evidence="2 18">Amino-acid biosynthesis; L-lysine biosynthesis via DAP pathway; (S)-tetrahydrodipicolinate from L-aspartate: step 1/4.</text>
</comment>
<dbReference type="NCBIfam" id="NF005154">
    <property type="entry name" value="PRK06635.1-2"/>
    <property type="match status" value="1"/>
</dbReference>
<dbReference type="PIRSF" id="PIRSF000726">
    <property type="entry name" value="Asp_kin"/>
    <property type="match status" value="1"/>
</dbReference>
<dbReference type="NCBIfam" id="NF005153">
    <property type="entry name" value="PRK06635.1-1"/>
    <property type="match status" value="1"/>
</dbReference>
<dbReference type="EMBL" id="MSIF01000014">
    <property type="protein sequence ID" value="OLF07702.1"/>
    <property type="molecule type" value="Genomic_DNA"/>
</dbReference>
<keyword evidence="21" id="KW-1185">Reference proteome</keyword>
<dbReference type="InterPro" id="IPR005260">
    <property type="entry name" value="Asp_kin_monofn"/>
</dbReference>
<sequence>MALVVQKYGGSSLESADRIKRVAERIVATRKAGNDVVVVCSAMGDTTDELLDLAQRVNPVPPEREMDMLLTAGERISNSLVAMAISALGAEALSFTGSQAGVITDSTHGKARIIDVTPGRVQHALDDGYICLVAGFQGVSQDTKDITTLGRGGSDTTAVALAAALNADVCEIYTDVDGVYTADPRIVTNARRLDRVPYEEMLEMAASGAKVLMLRCVEYARRYGVTIHVRSSYTNKPGTIVTGSVEDLPVEQAMITGVAHDRSEAKVTVTGVPDQAGVAARIFRVVADAEIDIDMVLQNVSSTVSGRTDITFTLSKDNGPTAVASLEKIKDELGFTAVLYDDHVGKVSLVGAGMRSHPGVTAAFCEALAKAGVNIEIINTSEIRISVLIRDTELDDAVRAIHAAFDLGGDEVATVYAGSGR</sequence>
<dbReference type="InterPro" id="IPR054352">
    <property type="entry name" value="ACT_Aspartokinase"/>
</dbReference>
<dbReference type="NCBIfam" id="TIGR00657">
    <property type="entry name" value="asp_kinases"/>
    <property type="match status" value="1"/>
</dbReference>
<feature type="binding site" evidence="16">
    <location>
        <position position="74"/>
    </location>
    <ligand>
        <name>substrate</name>
    </ligand>
</feature>
<dbReference type="GO" id="GO:0009090">
    <property type="term" value="P:homoserine biosynthetic process"/>
    <property type="evidence" value="ECO:0007669"/>
    <property type="project" value="TreeGrafter"/>
</dbReference>
<dbReference type="GO" id="GO:0005829">
    <property type="term" value="C:cytosol"/>
    <property type="evidence" value="ECO:0007669"/>
    <property type="project" value="TreeGrafter"/>
</dbReference>
<dbReference type="EC" id="2.7.2.4" evidence="6 17"/>